<dbReference type="InterPro" id="IPR035810">
    <property type="entry name" value="PEBP_euk"/>
</dbReference>
<reference evidence="3 4" key="1">
    <citation type="journal article" date="2018" name="New Phytol.">
        <title>Comparative genomics and transcriptomics depict ericoid mycorrhizal fungi as versatile saprotrophs and plant mutualists.</title>
        <authorList>
            <person name="Martino E."/>
            <person name="Morin E."/>
            <person name="Grelet G.A."/>
            <person name="Kuo A."/>
            <person name="Kohler A."/>
            <person name="Daghino S."/>
            <person name="Barry K.W."/>
            <person name="Cichocki N."/>
            <person name="Clum A."/>
            <person name="Dockter R.B."/>
            <person name="Hainaut M."/>
            <person name="Kuo R.C."/>
            <person name="LaButti K."/>
            <person name="Lindahl B.D."/>
            <person name="Lindquist E.A."/>
            <person name="Lipzen A."/>
            <person name="Khouja H.R."/>
            <person name="Magnuson J."/>
            <person name="Murat C."/>
            <person name="Ohm R.A."/>
            <person name="Singer S.W."/>
            <person name="Spatafora J.W."/>
            <person name="Wang M."/>
            <person name="Veneault-Fourrey C."/>
            <person name="Henrissat B."/>
            <person name="Grigoriev I.V."/>
            <person name="Martin F.M."/>
            <person name="Perotto S."/>
        </authorList>
    </citation>
    <scope>NUCLEOTIDE SEQUENCE [LARGE SCALE GENOMIC DNA]</scope>
    <source>
        <strain evidence="3 4">ATCC 22711</strain>
    </source>
</reference>
<proteinExistence type="inferred from homology"/>
<name>A0A2T3B7S0_AMORE</name>
<sequence>MGETTGLTVVLTDPDAPSREDPKWGEMCHWIAITSGYAFNLELSSGEVGTDIIEYKPPGPPPKTGYHRYVFLLLEGDNSNLTAPEDRRHWGTGKKGHGVRDWAQKESLQVIGANFFYEENKKQ</sequence>
<dbReference type="CDD" id="cd00866">
    <property type="entry name" value="PEBP_euk"/>
    <property type="match status" value="1"/>
</dbReference>
<dbReference type="AlphaFoldDB" id="A0A2T3B7S0"/>
<dbReference type="InterPro" id="IPR036610">
    <property type="entry name" value="PEBP-like_sf"/>
</dbReference>
<keyword evidence="4" id="KW-1185">Reference proteome</keyword>
<dbReference type="STRING" id="857342.A0A2T3B7S0"/>
<dbReference type="GO" id="GO:0005543">
    <property type="term" value="F:phospholipid binding"/>
    <property type="evidence" value="ECO:0007669"/>
    <property type="project" value="TreeGrafter"/>
</dbReference>
<dbReference type="InParanoid" id="A0A2T3B7S0"/>
<dbReference type="OrthoDB" id="2506647at2759"/>
<dbReference type="PANTHER" id="PTHR11362">
    <property type="entry name" value="PHOSPHATIDYLETHANOLAMINE-BINDING PROTEIN"/>
    <property type="match status" value="1"/>
</dbReference>
<feature type="region of interest" description="Disordered" evidence="2">
    <location>
        <begin position="1"/>
        <end position="22"/>
    </location>
</feature>
<dbReference type="Pfam" id="PF01161">
    <property type="entry name" value="PBP"/>
    <property type="match status" value="1"/>
</dbReference>
<dbReference type="EMBL" id="KZ679008">
    <property type="protein sequence ID" value="PSS22910.1"/>
    <property type="molecule type" value="Genomic_DNA"/>
</dbReference>
<gene>
    <name evidence="3" type="ORF">M430DRAFT_64603</name>
</gene>
<comment type="similarity">
    <text evidence="1">Belongs to the phosphatidylethanolamine-binding protein family.</text>
</comment>
<dbReference type="GO" id="GO:0030162">
    <property type="term" value="P:regulation of proteolysis"/>
    <property type="evidence" value="ECO:0007669"/>
    <property type="project" value="TreeGrafter"/>
</dbReference>
<evidence type="ECO:0000313" key="3">
    <source>
        <dbReference type="EMBL" id="PSS22910.1"/>
    </source>
</evidence>
<protein>
    <recommendedName>
        <fullName evidence="5">PEBP-like protein</fullName>
    </recommendedName>
</protein>
<dbReference type="GeneID" id="36577200"/>
<evidence type="ECO:0008006" key="5">
    <source>
        <dbReference type="Google" id="ProtNLM"/>
    </source>
</evidence>
<evidence type="ECO:0000256" key="2">
    <source>
        <dbReference type="SAM" id="MobiDB-lite"/>
    </source>
</evidence>
<accession>A0A2T3B7S0</accession>
<dbReference type="Gene3D" id="3.90.280.10">
    <property type="entry name" value="PEBP-like"/>
    <property type="match status" value="1"/>
</dbReference>
<dbReference type="FunCoup" id="A0A2T3B7S0">
    <property type="interactions" value="1400"/>
</dbReference>
<dbReference type="PROSITE" id="PS01220">
    <property type="entry name" value="PBP"/>
    <property type="match status" value="1"/>
</dbReference>
<dbReference type="InterPro" id="IPR008914">
    <property type="entry name" value="PEBP"/>
</dbReference>
<evidence type="ECO:0000256" key="1">
    <source>
        <dbReference type="ARBA" id="ARBA00007091"/>
    </source>
</evidence>
<dbReference type="RefSeq" id="XP_024722956.1">
    <property type="nucleotide sequence ID" value="XM_024869119.1"/>
</dbReference>
<dbReference type="GO" id="GO:0046578">
    <property type="term" value="P:regulation of Ras protein signal transduction"/>
    <property type="evidence" value="ECO:0007669"/>
    <property type="project" value="TreeGrafter"/>
</dbReference>
<dbReference type="PANTHER" id="PTHR11362:SF148">
    <property type="entry name" value="CARBOXYPEPTIDASE Y INHIBITOR"/>
    <property type="match status" value="1"/>
</dbReference>
<dbReference type="SUPFAM" id="SSF49777">
    <property type="entry name" value="PEBP-like"/>
    <property type="match status" value="1"/>
</dbReference>
<dbReference type="GO" id="GO:0030414">
    <property type="term" value="F:peptidase inhibitor activity"/>
    <property type="evidence" value="ECO:0007669"/>
    <property type="project" value="TreeGrafter"/>
</dbReference>
<organism evidence="3 4">
    <name type="scientific">Amorphotheca resinae ATCC 22711</name>
    <dbReference type="NCBI Taxonomy" id="857342"/>
    <lineage>
        <taxon>Eukaryota</taxon>
        <taxon>Fungi</taxon>
        <taxon>Dikarya</taxon>
        <taxon>Ascomycota</taxon>
        <taxon>Pezizomycotina</taxon>
        <taxon>Leotiomycetes</taxon>
        <taxon>Helotiales</taxon>
        <taxon>Amorphothecaceae</taxon>
        <taxon>Amorphotheca</taxon>
    </lineage>
</organism>
<evidence type="ECO:0000313" key="4">
    <source>
        <dbReference type="Proteomes" id="UP000241818"/>
    </source>
</evidence>
<dbReference type="Proteomes" id="UP000241818">
    <property type="component" value="Unassembled WGS sequence"/>
</dbReference>
<dbReference type="InterPro" id="IPR001858">
    <property type="entry name" value="Phosphatidylethanolamine-bd_CS"/>
</dbReference>